<feature type="compositionally biased region" description="Polar residues" evidence="4">
    <location>
        <begin position="670"/>
        <end position="686"/>
    </location>
</feature>
<dbReference type="InterPro" id="IPR037516">
    <property type="entry name" value="Tripartite_DENN"/>
</dbReference>
<dbReference type="OrthoDB" id="6282239at2759"/>
<feature type="compositionally biased region" description="Low complexity" evidence="4">
    <location>
        <begin position="1094"/>
        <end position="1113"/>
    </location>
</feature>
<feature type="compositionally biased region" description="Low complexity" evidence="4">
    <location>
        <begin position="401"/>
        <end position="415"/>
    </location>
</feature>
<feature type="compositionally biased region" description="Polar residues" evidence="4">
    <location>
        <begin position="591"/>
        <end position="602"/>
    </location>
</feature>
<dbReference type="GO" id="GO:0005829">
    <property type="term" value="C:cytosol"/>
    <property type="evidence" value="ECO:0007669"/>
    <property type="project" value="TreeGrafter"/>
</dbReference>
<dbReference type="InterPro" id="IPR057469">
    <property type="entry name" value="PH_MADD"/>
</dbReference>
<feature type="compositionally biased region" description="Polar residues" evidence="4">
    <location>
        <begin position="779"/>
        <end position="792"/>
    </location>
</feature>
<comment type="subcellular location">
    <subcellularLocation>
        <location evidence="1">Membrane</location>
    </subcellularLocation>
</comment>
<feature type="region of interest" description="Disordered" evidence="4">
    <location>
        <begin position="590"/>
        <end position="613"/>
    </location>
</feature>
<feature type="compositionally biased region" description="Acidic residues" evidence="4">
    <location>
        <begin position="228"/>
        <end position="242"/>
    </location>
</feature>
<name>A0A7R8CRC7_LEPSM</name>
<dbReference type="Pfam" id="PF25328">
    <property type="entry name" value="PH_MADD"/>
    <property type="match status" value="1"/>
</dbReference>
<keyword evidence="3" id="KW-0472">Membrane</keyword>
<feature type="region of interest" description="Disordered" evidence="4">
    <location>
        <begin position="472"/>
        <end position="505"/>
    </location>
</feature>
<dbReference type="InterPro" id="IPR005112">
    <property type="entry name" value="dDENN_dom"/>
</dbReference>
<feature type="region of interest" description="Disordered" evidence="4">
    <location>
        <begin position="394"/>
        <end position="415"/>
    </location>
</feature>
<evidence type="ECO:0000256" key="3">
    <source>
        <dbReference type="ARBA" id="ARBA00023136"/>
    </source>
</evidence>
<dbReference type="GO" id="GO:0042981">
    <property type="term" value="P:regulation of apoptotic process"/>
    <property type="evidence" value="ECO:0007669"/>
    <property type="project" value="TreeGrafter"/>
</dbReference>
<keyword evidence="5" id="KW-0418">Kinase</keyword>
<feature type="compositionally biased region" description="Basic and acidic residues" evidence="4">
    <location>
        <begin position="766"/>
        <end position="778"/>
    </location>
</feature>
<feature type="compositionally biased region" description="Low complexity" evidence="4">
    <location>
        <begin position="243"/>
        <end position="263"/>
    </location>
</feature>
<feature type="region of interest" description="Disordered" evidence="4">
    <location>
        <begin position="626"/>
        <end position="646"/>
    </location>
</feature>
<evidence type="ECO:0000256" key="2">
    <source>
        <dbReference type="ARBA" id="ARBA00022658"/>
    </source>
</evidence>
<keyword evidence="5" id="KW-0808">Transferase</keyword>
<feature type="region of interest" description="Disordered" evidence="4">
    <location>
        <begin position="1082"/>
        <end position="1129"/>
    </location>
</feature>
<feature type="region of interest" description="Disordered" evidence="4">
    <location>
        <begin position="666"/>
        <end position="797"/>
    </location>
</feature>
<dbReference type="GO" id="GO:0032483">
    <property type="term" value="P:regulation of Rab protein signal transduction"/>
    <property type="evidence" value="ECO:0007669"/>
    <property type="project" value="TreeGrafter"/>
</dbReference>
<gene>
    <name evidence="5" type="ORF">LSAA_7237</name>
</gene>
<dbReference type="InterPro" id="IPR039980">
    <property type="entry name" value="MADD"/>
</dbReference>
<feature type="compositionally biased region" description="Polar residues" evidence="4">
    <location>
        <begin position="701"/>
        <end position="721"/>
    </location>
</feature>
<dbReference type="PANTHER" id="PTHR13008:SF7">
    <property type="entry name" value="MAP KINASE-ACTIVATING DEATH DOMAIN PROTEIN"/>
    <property type="match status" value="1"/>
</dbReference>
<dbReference type="InterPro" id="IPR056574">
    <property type="entry name" value="Death_MADD"/>
</dbReference>
<dbReference type="Pfam" id="PF23629">
    <property type="entry name" value="Death_MADD"/>
    <property type="match status" value="1"/>
</dbReference>
<evidence type="ECO:0000313" key="5">
    <source>
        <dbReference type="EMBL" id="CAF2904413.1"/>
    </source>
</evidence>
<feature type="compositionally biased region" description="Polar residues" evidence="4">
    <location>
        <begin position="318"/>
        <end position="330"/>
    </location>
</feature>
<protein>
    <submittedName>
        <fullName evidence="5">MAP kinase-activating death domain protein</fullName>
    </submittedName>
</protein>
<feature type="compositionally biased region" description="Basic and acidic residues" evidence="4">
    <location>
        <begin position="268"/>
        <end position="280"/>
    </location>
</feature>
<dbReference type="SMART" id="SM00801">
    <property type="entry name" value="dDENN"/>
    <property type="match status" value="1"/>
</dbReference>
<dbReference type="PROSITE" id="PS50211">
    <property type="entry name" value="DENN"/>
    <property type="match status" value="1"/>
</dbReference>
<proteinExistence type="predicted"/>
<dbReference type="EMBL" id="HG994582">
    <property type="protein sequence ID" value="CAF2904413.1"/>
    <property type="molecule type" value="Genomic_DNA"/>
</dbReference>
<keyword evidence="6" id="KW-1185">Reference proteome</keyword>
<dbReference type="GO" id="GO:0016020">
    <property type="term" value="C:membrane"/>
    <property type="evidence" value="ECO:0007669"/>
    <property type="project" value="UniProtKB-SubCell"/>
</dbReference>
<keyword evidence="2" id="KW-0344">Guanine-nucleotide releasing factor</keyword>
<feature type="compositionally biased region" description="Low complexity" evidence="4">
    <location>
        <begin position="335"/>
        <end position="352"/>
    </location>
</feature>
<reference evidence="5" key="1">
    <citation type="submission" date="2021-02" db="EMBL/GenBank/DDBJ databases">
        <authorList>
            <person name="Bekaert M."/>
        </authorList>
    </citation>
    <scope>NUCLEOTIDE SEQUENCE</scope>
    <source>
        <strain evidence="5">IoA-00</strain>
    </source>
</reference>
<dbReference type="GO" id="GO:0005085">
    <property type="term" value="F:guanyl-nucleotide exchange factor activity"/>
    <property type="evidence" value="ECO:0007669"/>
    <property type="project" value="UniProtKB-KW"/>
</dbReference>
<sequence>MSKNPIEWFLDLDINQIIPPFDTNLSDLPSLPEPEGRILKTDLKQALASLSFQPIKNFDDLPPERIQKLTERQLTPDCFTPVSGHNPFIFGNDADSVDIATRIAMVNFFNSKNILAYFGDHTRTLRLYPRPIVSFQVQSFLRSRDKVSSFVNQFSTTQAVEFFGEWSLRPTNVTYLRIHSGVYDPTLIGDKSKWFAVHLDPQFYSTWDDSSCLNCILREADNSKPEEECATDESGSDSEEEVTQSSSTHSSSSLSDFMSSDMTTPAGSHREQQSKCKSDSGDTYTLSPEAQDKLTKEFAFSSSSSEKCTPLQDPLYGTNHSTSNVLNNNQRPEETGFTSEESEENSTSIATTKTMRCLKQPQNVAKSSSTSFGSDISIAGSICSENGANYNIPSTPSRKISGNSSGNNSNHISRQSSIGCINSIGSNSPINTEKKRCSISSTSLFDSLSHVVKSDSPSGSSIFNEIGKLKLNRSRRSSRSQESASVGNGSPPCSYDSSTPTPNTSEDVAQELFYNIEQLTLQAKRAADNAAESFEFAKKNTIKASKNAARVKKDTLQDIQYASKNVVEDLSKKASNKKQEILRALGESDSYESTIQDGQEGTSKSSSRRSSKDLLRSFSRDLISSYNKSTSNSSSASPGPTSANCKSPAWKFPASPINANVAYKIPPAKPSSSSNEVNPTASSLMQTKLAPKVPPREKLPSQKTYQEFAQENRDLSPSSTGLRGRRRSKSPLYLKTGTSSSSNAPCPDTLDKSEDNYSKSAQSKTPPDKSKDLTDTKKNPSTMSTPKVSTHIDTPIPKMMDLKSEPVVKKPSNQNAGVSVPVFELSKAPSMLPPGPPPLSRSSSNLSNVSLSTQDIIFSIGSDFSGIASQTSSLIGDFFTSEEEMDHLMPPEANLNPHNNILTRSKSDLCRYDCSRSSTPTFSARSTSPAPRSTSGFGFTRNRGSIIRYPRSGDDLWRYDSDTNKSSLMNVTVTAENDNFIKDIIDKILQGEGISWLKLSRLKKLMELEVNRNFALSSLNKNVDKRPNGSDEHVGDVLMKEITLNNCGIGGMASAYHMLEIAHTHFWSKEMEKDVGGKTLSKRLISTPSSPFGSRDNLSLRSSSPRSSISLNLGAKQSHEGAPNNYSMELKKHNHPYESLMSPGSGGTSADSENEITKALLNQKKALLMTRMASVESNYSNTEENLESDSTSLACSETGSFITNPTFSLQRSLNNSFGINSSMRSVLSDSELDHTNFSCDKKVLNNVVWPNKSSASAGYRFHGGTLQPSCPISSTPELERKYMFQKLVDNYSSRKDSGHSMWDNMQLWENIFMDIVVQERSLIGMDSETGVMIERYKNLSSIERKRLEHEEDRLLSTLLYNIIAFMIMMKVDKTVLRKKIRRLLGKKSYRLGGNDVDLKPLPSRQLNRQCFTVHAGTDADSDLLFMEVRHDGLVLRTINGTVIERWFFEKLVNMTFSPKTKVICLWRRTGGHTHLHKYYTKKCKDLYYCIKEAMENAASRGSNIGGPGHELGGEFPVEDLNTGEGGLLQVCMEGVGLLFANSKFFIRMDHIRKCFTQKGGIFILEEFNPKNRQIIQRRYSSAMAHDICYSVLCVFSYVAAGQKQKNLNKKNVKTV</sequence>
<feature type="compositionally biased region" description="Polar residues" evidence="4">
    <location>
        <begin position="495"/>
        <end position="505"/>
    </location>
</feature>
<evidence type="ECO:0000256" key="4">
    <source>
        <dbReference type="SAM" id="MobiDB-lite"/>
    </source>
</evidence>
<dbReference type="GO" id="GO:0016301">
    <property type="term" value="F:kinase activity"/>
    <property type="evidence" value="ECO:0007669"/>
    <property type="project" value="UniProtKB-KW"/>
</dbReference>
<accession>A0A7R8CRC7</accession>
<evidence type="ECO:0000313" key="6">
    <source>
        <dbReference type="Proteomes" id="UP000675881"/>
    </source>
</evidence>
<feature type="region of interest" description="Disordered" evidence="4">
    <location>
        <begin position="226"/>
        <end position="355"/>
    </location>
</feature>
<dbReference type="PANTHER" id="PTHR13008">
    <property type="entry name" value="MAP-KINASE ACTIVATING DEATH DOMAIN PROTEIN MADD /DENN/AEX-3 C.ELEGANS"/>
    <property type="match status" value="1"/>
</dbReference>
<dbReference type="Proteomes" id="UP000675881">
    <property type="component" value="Chromosome 3"/>
</dbReference>
<evidence type="ECO:0000256" key="1">
    <source>
        <dbReference type="ARBA" id="ARBA00004370"/>
    </source>
</evidence>
<organism evidence="5 6">
    <name type="scientific">Lepeophtheirus salmonis</name>
    <name type="common">Salmon louse</name>
    <name type="synonym">Caligus salmonis</name>
    <dbReference type="NCBI Taxonomy" id="72036"/>
    <lineage>
        <taxon>Eukaryota</taxon>
        <taxon>Metazoa</taxon>
        <taxon>Ecdysozoa</taxon>
        <taxon>Arthropoda</taxon>
        <taxon>Crustacea</taxon>
        <taxon>Multicrustacea</taxon>
        <taxon>Hexanauplia</taxon>
        <taxon>Copepoda</taxon>
        <taxon>Siphonostomatoida</taxon>
        <taxon>Caligidae</taxon>
        <taxon>Lepeophtheirus</taxon>
    </lineage>
</organism>
<feature type="compositionally biased region" description="Low complexity" evidence="4">
    <location>
        <begin position="626"/>
        <end position="643"/>
    </location>
</feature>